<evidence type="ECO:0000256" key="6">
    <source>
        <dbReference type="SAM" id="Phobius"/>
    </source>
</evidence>
<dbReference type="Proteomes" id="UP000267844">
    <property type="component" value="Unassembled WGS sequence"/>
</dbReference>
<feature type="transmembrane region" description="Helical" evidence="6">
    <location>
        <begin position="324"/>
        <end position="349"/>
    </location>
</feature>
<reference evidence="7 8" key="1">
    <citation type="submission" date="2018-10" db="EMBL/GenBank/DDBJ databases">
        <title>Transmission dynamics of multidrug resistant bacteria on intensive care unit surfaces.</title>
        <authorList>
            <person name="D'Souza A.W."/>
            <person name="Potter R.F."/>
            <person name="Wallace M."/>
            <person name="Shupe A."/>
            <person name="Patel S."/>
            <person name="Sun S."/>
            <person name="Gul D."/>
            <person name="Kwon J.H."/>
            <person name="Andleeb S."/>
            <person name="Burnham C.-A.D."/>
            <person name="Dantas G."/>
        </authorList>
    </citation>
    <scope>NUCLEOTIDE SEQUENCE [LARGE SCALE GENOMIC DNA]</scope>
    <source>
        <strain evidence="7 8">WF_348</strain>
    </source>
</reference>
<dbReference type="InterPro" id="IPR050833">
    <property type="entry name" value="Poly_Biosynth_Transport"/>
</dbReference>
<dbReference type="PANTHER" id="PTHR30250">
    <property type="entry name" value="PST FAMILY PREDICTED COLANIC ACID TRANSPORTER"/>
    <property type="match status" value="1"/>
</dbReference>
<evidence type="ECO:0000256" key="4">
    <source>
        <dbReference type="ARBA" id="ARBA00022989"/>
    </source>
</evidence>
<keyword evidence="5 6" id="KW-0472">Membrane</keyword>
<organism evidence="7 8">
    <name type="scientific">Empedobacter falsenii</name>
    <dbReference type="NCBI Taxonomy" id="343874"/>
    <lineage>
        <taxon>Bacteria</taxon>
        <taxon>Pseudomonadati</taxon>
        <taxon>Bacteroidota</taxon>
        <taxon>Flavobacteriia</taxon>
        <taxon>Flavobacteriales</taxon>
        <taxon>Weeksellaceae</taxon>
        <taxon>Empedobacter</taxon>
    </lineage>
</organism>
<feature type="transmembrane region" description="Helical" evidence="6">
    <location>
        <begin position="177"/>
        <end position="195"/>
    </location>
</feature>
<evidence type="ECO:0000256" key="3">
    <source>
        <dbReference type="ARBA" id="ARBA00022692"/>
    </source>
</evidence>
<comment type="subcellular location">
    <subcellularLocation>
        <location evidence="1">Cell membrane</location>
        <topology evidence="1">Multi-pass membrane protein</topology>
    </subcellularLocation>
</comment>
<proteinExistence type="predicted"/>
<feature type="transmembrane region" description="Helical" evidence="6">
    <location>
        <begin position="250"/>
        <end position="272"/>
    </location>
</feature>
<evidence type="ECO:0000256" key="2">
    <source>
        <dbReference type="ARBA" id="ARBA00022475"/>
    </source>
</evidence>
<feature type="transmembrane region" description="Helical" evidence="6">
    <location>
        <begin position="49"/>
        <end position="71"/>
    </location>
</feature>
<sequence>MKDLIKFIQSFLQNNGFYVFLSFVVEKLVMLINTIFIVKMIPQDEFGRITLIASIIGFVTPWNGLGSLQVLMKFGAGEENEQTRKDLSRKLFRNGVINQLILCSLFIVIANFYAIKFDHLLWIILLFSVRLLGLFFQSHLTIDYRINGFNKKFASLNILINCLGLIFTFFLTINFGAIGYMISLAITPFISLFFYSKTILQQSISGLSEMNWKMMWKYGRMESLAYFASELLFSIDIGMIAIFMTDKDIALYKVAILLPMNLLFIPTILFQTDFPRIIKNSQNKDFLKFYIKNYYKLFIPIGISILLGSYFLRDFIIELFFNKSYLTGGTVFFIATIAVVLAMLFRVLYINLNSTIGRSDWNVRVSILSIVCLVIFDALLIPFYGIEGAALGMLITFLISGLYAYYLFNKYLKNEVV</sequence>
<dbReference type="AlphaFoldDB" id="A0A427BEQ3"/>
<keyword evidence="2" id="KW-1003">Cell membrane</keyword>
<feature type="transmembrane region" description="Helical" evidence="6">
    <location>
        <begin position="293"/>
        <end position="312"/>
    </location>
</feature>
<evidence type="ECO:0000313" key="8">
    <source>
        <dbReference type="Proteomes" id="UP000267844"/>
    </source>
</evidence>
<keyword evidence="4 6" id="KW-1133">Transmembrane helix</keyword>
<dbReference type="EMBL" id="RHPO01000058">
    <property type="protein sequence ID" value="RRT87373.1"/>
    <property type="molecule type" value="Genomic_DNA"/>
</dbReference>
<name>A0A427BEQ3_9FLAO</name>
<comment type="caution">
    <text evidence="7">The sequence shown here is derived from an EMBL/GenBank/DDBJ whole genome shotgun (WGS) entry which is preliminary data.</text>
</comment>
<feature type="transmembrane region" description="Helical" evidence="6">
    <location>
        <begin position="16"/>
        <end position="37"/>
    </location>
</feature>
<feature type="transmembrane region" description="Helical" evidence="6">
    <location>
        <begin position="361"/>
        <end position="384"/>
    </location>
</feature>
<feature type="transmembrane region" description="Helical" evidence="6">
    <location>
        <begin position="154"/>
        <end position="171"/>
    </location>
</feature>
<feature type="transmembrane region" description="Helical" evidence="6">
    <location>
        <begin position="224"/>
        <end position="244"/>
    </location>
</feature>
<feature type="transmembrane region" description="Helical" evidence="6">
    <location>
        <begin position="390"/>
        <end position="408"/>
    </location>
</feature>
<protein>
    <submittedName>
        <fullName evidence="7">Polysaccharide biosynthesis protein</fullName>
    </submittedName>
</protein>
<evidence type="ECO:0000256" key="1">
    <source>
        <dbReference type="ARBA" id="ARBA00004651"/>
    </source>
</evidence>
<dbReference type="RefSeq" id="WP_125350775.1">
    <property type="nucleotide sequence ID" value="NZ_RHPN01000060.1"/>
</dbReference>
<keyword evidence="3 6" id="KW-0812">Transmembrane</keyword>
<evidence type="ECO:0000256" key="5">
    <source>
        <dbReference type="ARBA" id="ARBA00023136"/>
    </source>
</evidence>
<evidence type="ECO:0000313" key="7">
    <source>
        <dbReference type="EMBL" id="RRT87373.1"/>
    </source>
</evidence>
<feature type="transmembrane region" description="Helical" evidence="6">
    <location>
        <begin position="120"/>
        <end position="142"/>
    </location>
</feature>
<accession>A0A427BEQ3</accession>
<dbReference type="PANTHER" id="PTHR30250:SF11">
    <property type="entry name" value="O-ANTIGEN TRANSPORTER-RELATED"/>
    <property type="match status" value="1"/>
</dbReference>
<gene>
    <name evidence="7" type="ORF">EGI89_14870</name>
</gene>
<feature type="transmembrane region" description="Helical" evidence="6">
    <location>
        <begin position="91"/>
        <end position="114"/>
    </location>
</feature>
<dbReference type="GO" id="GO:0005886">
    <property type="term" value="C:plasma membrane"/>
    <property type="evidence" value="ECO:0007669"/>
    <property type="project" value="UniProtKB-SubCell"/>
</dbReference>